<evidence type="ECO:0000313" key="15">
    <source>
        <dbReference type="EMBL" id="MBB5729265.1"/>
    </source>
</evidence>
<dbReference type="InterPro" id="IPR006194">
    <property type="entry name" value="Gly-tRNA-synth_heterodimer"/>
</dbReference>
<dbReference type="InterPro" id="IPR008909">
    <property type="entry name" value="DALR_anticod-bd"/>
</dbReference>
<dbReference type="Pfam" id="PF02092">
    <property type="entry name" value="tRNA_synt_2f"/>
    <property type="match status" value="1"/>
</dbReference>
<dbReference type="SUPFAM" id="SSF109604">
    <property type="entry name" value="HD-domain/PDEase-like"/>
    <property type="match status" value="1"/>
</dbReference>
<evidence type="ECO:0000256" key="10">
    <source>
        <dbReference type="ARBA" id="ARBA00022917"/>
    </source>
</evidence>
<evidence type="ECO:0000256" key="12">
    <source>
        <dbReference type="ARBA" id="ARBA00031650"/>
    </source>
</evidence>
<dbReference type="GO" id="GO:0004820">
    <property type="term" value="F:glycine-tRNA ligase activity"/>
    <property type="evidence" value="ECO:0007669"/>
    <property type="project" value="UniProtKB-EC"/>
</dbReference>
<dbReference type="EC" id="6.1.1.14" evidence="4"/>
<feature type="domain" description="DALR anticodon binding" evidence="14">
    <location>
        <begin position="245"/>
        <end position="341"/>
    </location>
</feature>
<comment type="similarity">
    <text evidence="2">Belongs to the class-II aminoacyl-tRNA synthetase family.</text>
</comment>
<sequence length="353" mass="37687">MAETAARLCKADLVTGMVGEFPELQGIMGGYYARAEGYPDAVADAIRDHYKPVGQGDDVPTAPVTVAVSLADKLDTIAGFFVEEMPPSGSRDPYALRRAALGIVRTIILNRMELPLLIATFVAAANVTFRNQVSPFDRILPTIGELQKLKATVGWKQIFDQLIVAATNQANADAELFTIKAKATAIDLLDFFADRLKVQQKEAGVRHDLIDAVFALGGEEDLVRLLARVQALQAFVETPEGINLLAGYKRAANILKKEAPAESAGAEYVMEPAEAELVAALDAVEPAAEAAVAAEDFAGAMAALSRLRGPIDAFFEGVTVNDADAGKRAARLALLGRIRAAVHRVADFSRIEG</sequence>
<evidence type="ECO:0000313" key="16">
    <source>
        <dbReference type="Proteomes" id="UP000546701"/>
    </source>
</evidence>
<dbReference type="GO" id="GO:0005829">
    <property type="term" value="C:cytosol"/>
    <property type="evidence" value="ECO:0007669"/>
    <property type="project" value="TreeGrafter"/>
</dbReference>
<dbReference type="AlphaFoldDB" id="A0A7W9BSL8"/>
<organism evidence="15 16">
    <name type="scientific">Sphingomonas prati</name>
    <dbReference type="NCBI Taxonomy" id="1843237"/>
    <lineage>
        <taxon>Bacteria</taxon>
        <taxon>Pseudomonadati</taxon>
        <taxon>Pseudomonadota</taxon>
        <taxon>Alphaproteobacteria</taxon>
        <taxon>Sphingomonadales</taxon>
        <taxon>Sphingomonadaceae</taxon>
        <taxon>Sphingomonas</taxon>
    </lineage>
</organism>
<evidence type="ECO:0000256" key="6">
    <source>
        <dbReference type="ARBA" id="ARBA00022490"/>
    </source>
</evidence>
<proteinExistence type="inferred from homology"/>
<comment type="caution">
    <text evidence="15">The sequence shown here is derived from an EMBL/GenBank/DDBJ whole genome shotgun (WGS) entry which is preliminary data.</text>
</comment>
<evidence type="ECO:0000256" key="5">
    <source>
        <dbReference type="ARBA" id="ARBA00022032"/>
    </source>
</evidence>
<keyword evidence="10" id="KW-0648">Protein biosynthesis</keyword>
<keyword evidence="7 15" id="KW-0436">Ligase</keyword>
<keyword evidence="6" id="KW-0963">Cytoplasm</keyword>
<keyword evidence="8" id="KW-0547">Nucleotide-binding</keyword>
<reference evidence="15 16" key="1">
    <citation type="submission" date="2020-08" db="EMBL/GenBank/DDBJ databases">
        <title>Genomic Encyclopedia of Type Strains, Phase IV (KMG-IV): sequencing the most valuable type-strain genomes for metagenomic binning, comparative biology and taxonomic classification.</title>
        <authorList>
            <person name="Goeker M."/>
        </authorList>
    </citation>
    <scope>NUCLEOTIDE SEQUENCE [LARGE SCALE GENOMIC DNA]</scope>
    <source>
        <strain evidence="15 16">DSM 103336</strain>
    </source>
</reference>
<dbReference type="GO" id="GO:0006426">
    <property type="term" value="P:glycyl-tRNA aminoacylation"/>
    <property type="evidence" value="ECO:0007669"/>
    <property type="project" value="InterPro"/>
</dbReference>
<evidence type="ECO:0000256" key="9">
    <source>
        <dbReference type="ARBA" id="ARBA00022840"/>
    </source>
</evidence>
<dbReference type="EMBL" id="JACIJR010000004">
    <property type="protein sequence ID" value="MBB5729265.1"/>
    <property type="molecule type" value="Genomic_DNA"/>
</dbReference>
<accession>A0A7W9BSL8</accession>
<evidence type="ECO:0000256" key="8">
    <source>
        <dbReference type="ARBA" id="ARBA00022741"/>
    </source>
</evidence>
<keyword evidence="9" id="KW-0067">ATP-binding</keyword>
<keyword evidence="16" id="KW-1185">Reference proteome</keyword>
<dbReference type="GO" id="GO:0005524">
    <property type="term" value="F:ATP binding"/>
    <property type="evidence" value="ECO:0007669"/>
    <property type="project" value="UniProtKB-KW"/>
</dbReference>
<evidence type="ECO:0000256" key="3">
    <source>
        <dbReference type="ARBA" id="ARBA00011209"/>
    </source>
</evidence>
<protein>
    <recommendedName>
        <fullName evidence="5">Glycine--tRNA ligase beta subunit</fullName>
        <ecNumber evidence="4">6.1.1.14</ecNumber>
    </recommendedName>
    <alternativeName>
        <fullName evidence="12">Glycyl-tRNA synthetase beta subunit</fullName>
    </alternativeName>
</protein>
<comment type="subcellular location">
    <subcellularLocation>
        <location evidence="1">Cytoplasm</location>
    </subcellularLocation>
</comment>
<evidence type="ECO:0000256" key="2">
    <source>
        <dbReference type="ARBA" id="ARBA00008226"/>
    </source>
</evidence>
<dbReference type="PANTHER" id="PTHR30075:SF2">
    <property type="entry name" value="GLYCINE--TRNA LIGASE, CHLOROPLASTIC_MITOCHONDRIAL 2"/>
    <property type="match status" value="1"/>
</dbReference>
<comment type="subunit">
    <text evidence="3">Tetramer of two alpha and two beta subunits.</text>
</comment>
<evidence type="ECO:0000256" key="1">
    <source>
        <dbReference type="ARBA" id="ARBA00004496"/>
    </source>
</evidence>
<dbReference type="PROSITE" id="PS50861">
    <property type="entry name" value="AA_TRNA_LIGASE_II_GLYAB"/>
    <property type="match status" value="1"/>
</dbReference>
<dbReference type="GO" id="GO:0004814">
    <property type="term" value="F:arginine-tRNA ligase activity"/>
    <property type="evidence" value="ECO:0007669"/>
    <property type="project" value="InterPro"/>
</dbReference>
<dbReference type="GO" id="GO:0006420">
    <property type="term" value="P:arginyl-tRNA aminoacylation"/>
    <property type="evidence" value="ECO:0007669"/>
    <property type="project" value="InterPro"/>
</dbReference>
<dbReference type="PANTHER" id="PTHR30075">
    <property type="entry name" value="GLYCYL-TRNA SYNTHETASE"/>
    <property type="match status" value="1"/>
</dbReference>
<dbReference type="InterPro" id="IPR015944">
    <property type="entry name" value="Gly-tRNA-synth_bsu"/>
</dbReference>
<evidence type="ECO:0000259" key="14">
    <source>
        <dbReference type="Pfam" id="PF05746"/>
    </source>
</evidence>
<evidence type="ECO:0000256" key="4">
    <source>
        <dbReference type="ARBA" id="ARBA00012829"/>
    </source>
</evidence>
<evidence type="ECO:0000256" key="13">
    <source>
        <dbReference type="ARBA" id="ARBA00047937"/>
    </source>
</evidence>
<name>A0A7W9BSL8_9SPHN</name>
<dbReference type="Proteomes" id="UP000546701">
    <property type="component" value="Unassembled WGS sequence"/>
</dbReference>
<dbReference type="Pfam" id="PF05746">
    <property type="entry name" value="DALR_1"/>
    <property type="match status" value="1"/>
</dbReference>
<gene>
    <name evidence="15" type="ORF">FHS99_001750</name>
</gene>
<comment type="catalytic activity">
    <reaction evidence="13">
        <text>tRNA(Gly) + glycine + ATP = glycyl-tRNA(Gly) + AMP + diphosphate</text>
        <dbReference type="Rhea" id="RHEA:16013"/>
        <dbReference type="Rhea" id="RHEA-COMP:9664"/>
        <dbReference type="Rhea" id="RHEA-COMP:9683"/>
        <dbReference type="ChEBI" id="CHEBI:30616"/>
        <dbReference type="ChEBI" id="CHEBI:33019"/>
        <dbReference type="ChEBI" id="CHEBI:57305"/>
        <dbReference type="ChEBI" id="CHEBI:78442"/>
        <dbReference type="ChEBI" id="CHEBI:78522"/>
        <dbReference type="ChEBI" id="CHEBI:456215"/>
        <dbReference type="EC" id="6.1.1.14"/>
    </reaction>
</comment>
<evidence type="ECO:0000256" key="11">
    <source>
        <dbReference type="ARBA" id="ARBA00023146"/>
    </source>
</evidence>
<keyword evidence="11 15" id="KW-0030">Aminoacyl-tRNA synthetase</keyword>
<evidence type="ECO:0000256" key="7">
    <source>
        <dbReference type="ARBA" id="ARBA00022598"/>
    </source>
</evidence>